<keyword evidence="3" id="KW-1185">Reference proteome</keyword>
<evidence type="ECO:0000313" key="3">
    <source>
        <dbReference type="Proteomes" id="UP000054770"/>
    </source>
</evidence>
<evidence type="ECO:0000256" key="1">
    <source>
        <dbReference type="SAM" id="MobiDB-lite"/>
    </source>
</evidence>
<protein>
    <recommendedName>
        <fullName evidence="4">Mobilization protein</fullName>
    </recommendedName>
</protein>
<dbReference type="Proteomes" id="UP000054770">
    <property type="component" value="Unassembled WGS sequence"/>
</dbReference>
<reference evidence="2" key="1">
    <citation type="submission" date="2016-01" db="EMBL/GenBank/DDBJ databases">
        <authorList>
            <person name="Peeters C."/>
        </authorList>
    </citation>
    <scope>NUCLEOTIDE SEQUENCE [LARGE SCALE GENOMIC DNA]</scope>
    <source>
        <strain evidence="2">LMG 22940</strain>
    </source>
</reference>
<name>A0A158JWL9_9BURK</name>
<accession>A0A158JWL9</accession>
<feature type="region of interest" description="Disordered" evidence="1">
    <location>
        <begin position="1"/>
        <end position="38"/>
    </location>
</feature>
<dbReference type="EMBL" id="FCON02000052">
    <property type="protein sequence ID" value="SAL73218.1"/>
    <property type="molecule type" value="Genomic_DNA"/>
</dbReference>
<dbReference type="AlphaFoldDB" id="A0A158JWL9"/>
<evidence type="ECO:0000313" key="2">
    <source>
        <dbReference type="EMBL" id="SAL73218.1"/>
    </source>
</evidence>
<dbReference type="OrthoDB" id="9113827at2"/>
<proteinExistence type="predicted"/>
<organism evidence="2 3">
    <name type="scientific">Caballeronia choica</name>
    <dbReference type="NCBI Taxonomy" id="326476"/>
    <lineage>
        <taxon>Bacteria</taxon>
        <taxon>Pseudomonadati</taxon>
        <taxon>Pseudomonadota</taxon>
        <taxon>Betaproteobacteria</taxon>
        <taxon>Burkholderiales</taxon>
        <taxon>Burkholderiaceae</taxon>
        <taxon>Caballeronia</taxon>
    </lineage>
</organism>
<evidence type="ECO:0008006" key="4">
    <source>
        <dbReference type="Google" id="ProtNLM"/>
    </source>
</evidence>
<comment type="caution">
    <text evidence="2">The sequence shown here is derived from an EMBL/GenBank/DDBJ whole genome shotgun (WGS) entry which is preliminary data.</text>
</comment>
<dbReference type="RefSeq" id="WP_087646465.1">
    <property type="nucleotide sequence ID" value="NZ_FCON02000052.1"/>
</dbReference>
<feature type="compositionally biased region" description="Basic and acidic residues" evidence="1">
    <location>
        <begin position="13"/>
        <end position="29"/>
    </location>
</feature>
<sequence>MTLLKSRMAATDSKLKEIKDAKQASDKARRQQYRQTRADQERQVVLVGEAVMRRLDRGEWDEADFRQMMDEALSRPADRALFDLD</sequence>
<gene>
    <name evidence="2" type="ORF">AWB68_04385</name>
</gene>